<dbReference type="Proteomes" id="UP000472267">
    <property type="component" value="Chromosome 8"/>
</dbReference>
<dbReference type="InterPro" id="IPR050373">
    <property type="entry name" value="Fibrinogen_C-term_domain"/>
</dbReference>
<dbReference type="GO" id="GO:0005615">
    <property type="term" value="C:extracellular space"/>
    <property type="evidence" value="ECO:0007669"/>
    <property type="project" value="TreeGrafter"/>
</dbReference>
<dbReference type="GO" id="GO:0048251">
    <property type="term" value="P:elastic fiber assembly"/>
    <property type="evidence" value="ECO:0007669"/>
    <property type="project" value="TreeGrafter"/>
</dbReference>
<reference evidence="2" key="3">
    <citation type="submission" date="2025-09" db="UniProtKB">
        <authorList>
            <consortium name="Ensembl"/>
        </authorList>
    </citation>
    <scope>IDENTIFICATION</scope>
</reference>
<organism evidence="2 3">
    <name type="scientific">Salarias fasciatus</name>
    <name type="common">Jewelled blenny</name>
    <name type="synonym">Blennius fasciatus</name>
    <dbReference type="NCBI Taxonomy" id="181472"/>
    <lineage>
        <taxon>Eukaryota</taxon>
        <taxon>Metazoa</taxon>
        <taxon>Chordata</taxon>
        <taxon>Craniata</taxon>
        <taxon>Vertebrata</taxon>
        <taxon>Euteleostomi</taxon>
        <taxon>Actinopterygii</taxon>
        <taxon>Neopterygii</taxon>
        <taxon>Teleostei</taxon>
        <taxon>Neoteleostei</taxon>
        <taxon>Acanthomorphata</taxon>
        <taxon>Ovalentaria</taxon>
        <taxon>Blenniimorphae</taxon>
        <taxon>Blenniiformes</taxon>
        <taxon>Blennioidei</taxon>
        <taxon>Blenniidae</taxon>
        <taxon>Salariinae</taxon>
        <taxon>Salarias</taxon>
    </lineage>
</organism>
<proteinExistence type="predicted"/>
<dbReference type="Ensembl" id="ENSSFAT00005012283.1">
    <property type="protein sequence ID" value="ENSSFAP00005011787.1"/>
    <property type="gene ID" value="ENSSFAG00005006562.1"/>
</dbReference>
<reference evidence="2" key="2">
    <citation type="submission" date="2025-08" db="UniProtKB">
        <authorList>
            <consortium name="Ensembl"/>
        </authorList>
    </citation>
    <scope>IDENTIFICATION</scope>
</reference>
<reference evidence="2" key="1">
    <citation type="submission" date="2019-06" db="EMBL/GenBank/DDBJ databases">
        <authorList>
            <consortium name="Wellcome Sanger Institute Data Sharing"/>
        </authorList>
    </citation>
    <scope>NUCLEOTIDE SEQUENCE [LARGE SCALE GENOMIC DNA]</scope>
</reference>
<dbReference type="Gene3D" id="3.90.215.10">
    <property type="entry name" value="Gamma Fibrinogen, chain A, domain 1"/>
    <property type="match status" value="1"/>
</dbReference>
<keyword evidence="3" id="KW-1185">Reference proteome</keyword>
<protein>
    <recommendedName>
        <fullName evidence="1">Fibrinogen C-terminal domain-containing protein</fullName>
    </recommendedName>
</protein>
<evidence type="ECO:0000313" key="3">
    <source>
        <dbReference type="Proteomes" id="UP000472267"/>
    </source>
</evidence>
<dbReference type="Pfam" id="PF00147">
    <property type="entry name" value="Fibrinogen_C"/>
    <property type="match status" value="1"/>
</dbReference>
<dbReference type="SUPFAM" id="SSF56496">
    <property type="entry name" value="Fibrinogen C-terminal domain-like"/>
    <property type="match status" value="1"/>
</dbReference>
<evidence type="ECO:0000259" key="1">
    <source>
        <dbReference type="Pfam" id="PF00147"/>
    </source>
</evidence>
<dbReference type="InParanoid" id="A0A672G0L3"/>
<dbReference type="PANTHER" id="PTHR19143:SF225">
    <property type="entry name" value="MICROFIBRIL-ASSOCIATED GLYCOPROTEIN 4"/>
    <property type="match status" value="1"/>
</dbReference>
<dbReference type="InterPro" id="IPR014716">
    <property type="entry name" value="Fibrinogen_a/b/g_C_1"/>
</dbReference>
<feature type="domain" description="Fibrinogen C-terminal" evidence="1">
    <location>
        <begin position="8"/>
        <end position="119"/>
    </location>
</feature>
<evidence type="ECO:0000313" key="2">
    <source>
        <dbReference type="Ensembl" id="ENSSFAP00005011787.1"/>
    </source>
</evidence>
<dbReference type="InterPro" id="IPR002181">
    <property type="entry name" value="Fibrinogen_a/b/g_C_dom"/>
</dbReference>
<sequence>MFESICAGLEYLRELTKDGPYQLRVVLEDFDGECVYAQYDSFYIDDECDGYKLHVSGFIDGGAGDFIFFNKKKKLCKVSVSSSASKLIKNLSKKILESKKTSAYSHNQCIQISGTYSYILSYGKKCINLSMLYLILSVK</sequence>
<name>A0A672G0L3_SALFA</name>
<accession>A0A672G0L3</accession>
<dbReference type="InterPro" id="IPR036056">
    <property type="entry name" value="Fibrinogen-like_C"/>
</dbReference>
<dbReference type="PANTHER" id="PTHR19143">
    <property type="entry name" value="FIBRINOGEN/TENASCIN/ANGIOPOEITIN"/>
    <property type="match status" value="1"/>
</dbReference>
<dbReference type="AlphaFoldDB" id="A0A672G0L3"/>